<dbReference type="AlphaFoldDB" id="A0A2Z7DD38"/>
<protein>
    <submittedName>
        <fullName evidence="1">Uncharacterized protein</fullName>
    </submittedName>
</protein>
<organism evidence="1 2">
    <name type="scientific">Dorcoceras hygrometricum</name>
    <dbReference type="NCBI Taxonomy" id="472368"/>
    <lineage>
        <taxon>Eukaryota</taxon>
        <taxon>Viridiplantae</taxon>
        <taxon>Streptophyta</taxon>
        <taxon>Embryophyta</taxon>
        <taxon>Tracheophyta</taxon>
        <taxon>Spermatophyta</taxon>
        <taxon>Magnoliopsida</taxon>
        <taxon>eudicotyledons</taxon>
        <taxon>Gunneridae</taxon>
        <taxon>Pentapetalae</taxon>
        <taxon>asterids</taxon>
        <taxon>lamiids</taxon>
        <taxon>Lamiales</taxon>
        <taxon>Gesneriaceae</taxon>
        <taxon>Didymocarpoideae</taxon>
        <taxon>Trichosporeae</taxon>
        <taxon>Loxocarpinae</taxon>
        <taxon>Dorcoceras</taxon>
    </lineage>
</organism>
<reference evidence="1 2" key="1">
    <citation type="journal article" date="2015" name="Proc. Natl. Acad. Sci. U.S.A.">
        <title>The resurrection genome of Boea hygrometrica: A blueprint for survival of dehydration.</title>
        <authorList>
            <person name="Xiao L."/>
            <person name="Yang G."/>
            <person name="Zhang L."/>
            <person name="Yang X."/>
            <person name="Zhao S."/>
            <person name="Ji Z."/>
            <person name="Zhou Q."/>
            <person name="Hu M."/>
            <person name="Wang Y."/>
            <person name="Chen M."/>
            <person name="Xu Y."/>
            <person name="Jin H."/>
            <person name="Xiao X."/>
            <person name="Hu G."/>
            <person name="Bao F."/>
            <person name="Hu Y."/>
            <person name="Wan P."/>
            <person name="Li L."/>
            <person name="Deng X."/>
            <person name="Kuang T."/>
            <person name="Xiang C."/>
            <person name="Zhu J.K."/>
            <person name="Oliver M.J."/>
            <person name="He Y."/>
        </authorList>
    </citation>
    <scope>NUCLEOTIDE SEQUENCE [LARGE SCALE GENOMIC DNA]</scope>
    <source>
        <strain evidence="2">cv. XS01</strain>
    </source>
</reference>
<dbReference type="InterPro" id="IPR030547">
    <property type="entry name" value="XRCC2"/>
</dbReference>
<dbReference type="CDD" id="cd19490">
    <property type="entry name" value="XRCC2"/>
    <property type="match status" value="1"/>
</dbReference>
<dbReference type="GO" id="GO:0033063">
    <property type="term" value="C:Rad51B-Rad51C-Rad51D-XRCC2 complex"/>
    <property type="evidence" value="ECO:0007669"/>
    <property type="project" value="InterPro"/>
</dbReference>
<dbReference type="Gene3D" id="3.40.50.300">
    <property type="entry name" value="P-loop containing nucleotide triphosphate hydrolases"/>
    <property type="match status" value="1"/>
</dbReference>
<dbReference type="PANTHER" id="PTHR46644:SF2">
    <property type="entry name" value="DNA REPAIR PROTEIN XRCC2"/>
    <property type="match status" value="1"/>
</dbReference>
<dbReference type="InterPro" id="IPR027417">
    <property type="entry name" value="P-loop_NTPase"/>
</dbReference>
<dbReference type="PANTHER" id="PTHR46644">
    <property type="entry name" value="DNA REPAIR PROTEIN XRCC2"/>
    <property type="match status" value="1"/>
</dbReference>
<keyword evidence="2" id="KW-1185">Reference proteome</keyword>
<dbReference type="SUPFAM" id="SSF52540">
    <property type="entry name" value="P-loop containing nucleoside triphosphate hydrolases"/>
    <property type="match status" value="1"/>
</dbReference>
<proteinExistence type="predicted"/>
<dbReference type="OrthoDB" id="420422at2759"/>
<evidence type="ECO:0000313" key="2">
    <source>
        <dbReference type="Proteomes" id="UP000250235"/>
    </source>
</evidence>
<evidence type="ECO:0000313" key="1">
    <source>
        <dbReference type="EMBL" id="KZV57067.1"/>
    </source>
</evidence>
<dbReference type="Proteomes" id="UP000250235">
    <property type="component" value="Unassembled WGS sequence"/>
</dbReference>
<dbReference type="EMBL" id="KQ987720">
    <property type="protein sequence ID" value="KZV57067.1"/>
    <property type="molecule type" value="Genomic_DNA"/>
</dbReference>
<sequence>MAPQTEEESCEDCDRHFEPDPYEIAPGAGSTLVNFDGNEIGANDMANKGLDMYNKENQKNFSLVKVVKLNSSSICANMTFLAQDDESGERNLFRCVYCEQYREVWYCEIKMCDDYMDPCLYEKCGMMTGIYFGRFEWVSKYAMLAIDVYNEKEQKNFDLIKVEKLYEISCSYYCMTFWARNGKSDECRLFRALVCFMADAEEITKGWGQGDDESNSSGEMNDEDFQSWLKEISHEIAVAPFRYMHPVFLIFPQEMEAPWSWIRADETAKVALLRAFTERPLVVLPPPLHHIPFRAGNVVEVVGSSPSAKTLILNQAAINCILPKEWKGVQYGGLERAVMFLDLDCRFDVLSLSKALEQRITAVKGSCCMRRHELDRELFMTCMRRFLYIRCYNSLEFLATLKTMHHRLQKEKESQTGGVYMLMIDSIGAFYWMDRGLPSSSLANSSEIFISKGFSLSKYLIHRKNLSLQSITETVVQEIQRLMLVHPILVLATKSALSSDKQSKTVVSRDMGKCPTEHATRLSGTQSLLHREYMPSAWKVSCLY</sequence>
<dbReference type="GO" id="GO:0000724">
    <property type="term" value="P:double-strand break repair via homologous recombination"/>
    <property type="evidence" value="ECO:0007669"/>
    <property type="project" value="InterPro"/>
</dbReference>
<name>A0A2Z7DD38_9LAMI</name>
<gene>
    <name evidence="1" type="ORF">F511_05941</name>
</gene>
<dbReference type="GO" id="GO:0005657">
    <property type="term" value="C:replication fork"/>
    <property type="evidence" value="ECO:0007669"/>
    <property type="project" value="InterPro"/>
</dbReference>
<accession>A0A2Z7DD38</accession>